<sequence>MEIDKSLVELKDISEKENQDDFKKRLMRYMELLAGYRKYKEPDREQVAELVVQAKGDRSMRQFAADIGVNVSTLSRVINQKTSTANSDELMAKIAAGADSYADFSFERIMDANGKIEADARKTAEAEEYIQKCKQILLTGLIGRGYSVKEVTQEVPMCDWILQTDAVGRGEGRWGFEFKKLTSFGDHSGMPTGSGKTRRAIDQIFVGFYTGKLKVDKMSLIVDRAVIYEQTKNILEQYVIPDEVSLILLKGNGEFEEYVVPMKDNNEKTVF</sequence>
<name>A0ABT2RUA0_9FIRM</name>
<keyword evidence="2" id="KW-1185">Reference proteome</keyword>
<accession>A0ABT2RUA0</accession>
<dbReference type="EMBL" id="JAOQKC010000003">
    <property type="protein sequence ID" value="MCU6695893.1"/>
    <property type="molecule type" value="Genomic_DNA"/>
</dbReference>
<organism evidence="1 2">
    <name type="scientific">Laedolimicola ammoniilytica</name>
    <dbReference type="NCBI Taxonomy" id="2981771"/>
    <lineage>
        <taxon>Bacteria</taxon>
        <taxon>Bacillati</taxon>
        <taxon>Bacillota</taxon>
        <taxon>Clostridia</taxon>
        <taxon>Lachnospirales</taxon>
        <taxon>Lachnospiraceae</taxon>
        <taxon>Laedolimicola</taxon>
    </lineage>
</organism>
<dbReference type="Proteomes" id="UP001652461">
    <property type="component" value="Unassembled WGS sequence"/>
</dbReference>
<reference evidence="1 2" key="1">
    <citation type="journal article" date="2021" name="ISME Commun">
        <title>Automated analysis of genomic sequences facilitates high-throughput and comprehensive description of bacteria.</title>
        <authorList>
            <person name="Hitch T.C.A."/>
        </authorList>
    </citation>
    <scope>NUCLEOTIDE SEQUENCE [LARGE SCALE GENOMIC DNA]</scope>
    <source>
        <strain evidence="1 2">Sanger_04</strain>
    </source>
</reference>
<dbReference type="RefSeq" id="WP_158361974.1">
    <property type="nucleotide sequence ID" value="NZ_JAOQKC010000003.1"/>
</dbReference>
<comment type="caution">
    <text evidence="1">The sequence shown here is derived from an EMBL/GenBank/DDBJ whole genome shotgun (WGS) entry which is preliminary data.</text>
</comment>
<evidence type="ECO:0000313" key="2">
    <source>
        <dbReference type="Proteomes" id="UP001652461"/>
    </source>
</evidence>
<protein>
    <submittedName>
        <fullName evidence="1">Uncharacterized protein</fullName>
    </submittedName>
</protein>
<evidence type="ECO:0000313" key="1">
    <source>
        <dbReference type="EMBL" id="MCU6695893.1"/>
    </source>
</evidence>
<gene>
    <name evidence="1" type="ORF">OCV63_03150</name>
</gene>
<proteinExistence type="predicted"/>